<proteinExistence type="predicted"/>
<sequence length="63" mass="6874">MAEQLALRKPRVDRAAVDRDERARAAADMVDMDMARDQLLAVPVSPRISAGGTVDDTGIRPRV</sequence>
<evidence type="ECO:0000313" key="2">
    <source>
        <dbReference type="Proteomes" id="UP000063236"/>
    </source>
</evidence>
<gene>
    <name evidence="1" type="ORF">WL88_18270</name>
</gene>
<dbReference type="AlphaFoldDB" id="A0AAW3PET2"/>
<accession>A0AAW3PET2</accession>
<organism evidence="1 2">
    <name type="scientific">Burkholderia diffusa</name>
    <dbReference type="NCBI Taxonomy" id="488732"/>
    <lineage>
        <taxon>Bacteria</taxon>
        <taxon>Pseudomonadati</taxon>
        <taxon>Pseudomonadota</taxon>
        <taxon>Betaproteobacteria</taxon>
        <taxon>Burkholderiales</taxon>
        <taxon>Burkholderiaceae</taxon>
        <taxon>Burkholderia</taxon>
        <taxon>Burkholderia cepacia complex</taxon>
    </lineage>
</organism>
<comment type="caution">
    <text evidence="1">The sequence shown here is derived from an EMBL/GenBank/DDBJ whole genome shotgun (WGS) entry which is preliminary data.</text>
</comment>
<dbReference type="EMBL" id="LPJV01000036">
    <property type="protein sequence ID" value="KWF51839.1"/>
    <property type="molecule type" value="Genomic_DNA"/>
</dbReference>
<reference evidence="1 2" key="1">
    <citation type="submission" date="2015-11" db="EMBL/GenBank/DDBJ databases">
        <title>Expanding the genomic diversity of Burkholderia species for the development of highly accurate diagnostics.</title>
        <authorList>
            <person name="Sahl J."/>
            <person name="Keim P."/>
            <person name="Wagner D."/>
        </authorList>
    </citation>
    <scope>NUCLEOTIDE SEQUENCE [LARGE SCALE GENOMIC DNA]</scope>
    <source>
        <strain evidence="1 2">MSMB378WGS</strain>
    </source>
</reference>
<dbReference type="Proteomes" id="UP000063236">
    <property type="component" value="Unassembled WGS sequence"/>
</dbReference>
<dbReference type="AntiFam" id="ANF00077">
    <property type="entry name" value="Shadow ORF (opposite AtoC)"/>
</dbReference>
<protein>
    <submittedName>
        <fullName evidence="1">Uncharacterized protein</fullName>
    </submittedName>
</protein>
<name>A0AAW3PET2_9BURK</name>
<evidence type="ECO:0000313" key="1">
    <source>
        <dbReference type="EMBL" id="KWF51839.1"/>
    </source>
</evidence>